<comment type="similarity">
    <text evidence="6">In the C-terminal section; belongs to the OsmX family.</text>
</comment>
<comment type="similarity">
    <text evidence="7">In the N-terminal section; belongs to the binding-protein-dependent transport system permease family.</text>
</comment>
<evidence type="ECO:0000313" key="10">
    <source>
        <dbReference type="EMBL" id="MFC2946909.1"/>
    </source>
</evidence>
<dbReference type="CDD" id="cd06261">
    <property type="entry name" value="TM_PBP2"/>
    <property type="match status" value="1"/>
</dbReference>
<dbReference type="CDD" id="cd13610">
    <property type="entry name" value="PBP2_ChoS"/>
    <property type="match status" value="1"/>
</dbReference>
<evidence type="ECO:0000256" key="7">
    <source>
        <dbReference type="ARBA" id="ARBA00035652"/>
    </source>
</evidence>
<accession>A0ABV7A1Y7</accession>
<sequence>MNEFLSVLQSRQDQLLQTLWEHLQISLTALLIAIVISVPLGIILTRYPSIADPIIGVSAVLQTIPSLAVLAFLIPFLGIGTLPAIVALTIYGLLPILRNTYTGIKEVDPALKEAATGMGMNTYKRLTKMELPLAMPVIMAGIRTSMVLIVGTTTIAALIGAGGLGELILLGIDRGADVHLILLGAIPAALLAIFLDLILRGIERVSGKLGFKSLLSVVLITVLIVGVPFLTKNSSQADLVIGGKLGSEPEILINMYKQLIEEETNLTVELEPGLGKTAFVFSALQEGDIDIYPEFTGTAIVTHLEEQAESNDAGEVYEQAAVGMKQEYGMEFLQPMQFNNTYAVATTKELANRYNLETIGDLKTVEDEITAGFTLEFTDRYDGYVGMQDVYDIDINNIRTMEPGIRQDALANGEVDVIDAYATDSYMVELGLVTLEDSENLFPPYQGAPLMREETLKKYPELEAALNQLGGKITDDEMRQMNYQVDYEDRSPQAVAREYLTEQGLLDN</sequence>
<dbReference type="Gene3D" id="3.40.190.120">
    <property type="entry name" value="Osmoprotection protein (prox), domain 2"/>
    <property type="match status" value="1"/>
</dbReference>
<feature type="transmembrane region" description="Helical" evidence="8">
    <location>
        <begin position="80"/>
        <end position="97"/>
    </location>
</feature>
<name>A0ABV7A1Y7_9BACI</name>
<feature type="transmembrane region" description="Helical" evidence="8">
    <location>
        <begin position="211"/>
        <end position="230"/>
    </location>
</feature>
<comment type="subcellular location">
    <subcellularLocation>
        <location evidence="8">Cell membrane</location>
        <topology evidence="8">Multi-pass membrane protein</topology>
    </subcellularLocation>
    <subcellularLocation>
        <location evidence="1">Membrane</location>
        <topology evidence="1">Multi-pass membrane protein</topology>
    </subcellularLocation>
</comment>
<evidence type="ECO:0000256" key="3">
    <source>
        <dbReference type="ARBA" id="ARBA00022692"/>
    </source>
</evidence>
<dbReference type="InterPro" id="IPR007210">
    <property type="entry name" value="ABC_Gly_betaine_transp_sub-bd"/>
</dbReference>
<proteinExistence type="inferred from homology"/>
<dbReference type="PROSITE" id="PS50928">
    <property type="entry name" value="ABC_TM1"/>
    <property type="match status" value="1"/>
</dbReference>
<organism evidence="10 11">
    <name type="scientific">Virgibacillus sediminis</name>
    <dbReference type="NCBI Taxonomy" id="202260"/>
    <lineage>
        <taxon>Bacteria</taxon>
        <taxon>Bacillati</taxon>
        <taxon>Bacillota</taxon>
        <taxon>Bacilli</taxon>
        <taxon>Bacillales</taxon>
        <taxon>Bacillaceae</taxon>
        <taxon>Virgibacillus</taxon>
    </lineage>
</organism>
<comment type="similarity">
    <text evidence="8">Belongs to the binding-protein-dependent transport system permease family.</text>
</comment>
<dbReference type="SUPFAM" id="SSF53850">
    <property type="entry name" value="Periplasmic binding protein-like II"/>
    <property type="match status" value="1"/>
</dbReference>
<dbReference type="RefSeq" id="WP_390301459.1">
    <property type="nucleotide sequence ID" value="NZ_JBHRRZ010000001.1"/>
</dbReference>
<dbReference type="InterPro" id="IPR035906">
    <property type="entry name" value="MetI-like_sf"/>
</dbReference>
<evidence type="ECO:0000256" key="6">
    <source>
        <dbReference type="ARBA" id="ARBA00035642"/>
    </source>
</evidence>
<feature type="transmembrane region" description="Helical" evidence="8">
    <location>
        <begin position="25"/>
        <end position="47"/>
    </location>
</feature>
<evidence type="ECO:0000256" key="2">
    <source>
        <dbReference type="ARBA" id="ARBA00022448"/>
    </source>
</evidence>
<evidence type="ECO:0000256" key="8">
    <source>
        <dbReference type="RuleBase" id="RU363032"/>
    </source>
</evidence>
<gene>
    <name evidence="10" type="ORF">ACFODW_00825</name>
</gene>
<dbReference type="Gene3D" id="3.40.190.10">
    <property type="entry name" value="Periplasmic binding protein-like II"/>
    <property type="match status" value="1"/>
</dbReference>
<feature type="transmembrane region" description="Helical" evidence="8">
    <location>
        <begin position="179"/>
        <end position="199"/>
    </location>
</feature>
<dbReference type="PANTHER" id="PTHR30177:SF4">
    <property type="entry name" value="OSMOPROTECTANT IMPORT PERMEASE PROTEIN OSMW"/>
    <property type="match status" value="1"/>
</dbReference>
<feature type="domain" description="ABC transmembrane type-1" evidence="9">
    <location>
        <begin position="19"/>
        <end position="199"/>
    </location>
</feature>
<keyword evidence="5 8" id="KW-0472">Membrane</keyword>
<dbReference type="InterPro" id="IPR058089">
    <property type="entry name" value="EgtUBC_SBD"/>
</dbReference>
<keyword evidence="4 8" id="KW-1133">Transmembrane helix</keyword>
<dbReference type="InterPro" id="IPR000515">
    <property type="entry name" value="MetI-like"/>
</dbReference>
<dbReference type="Pfam" id="PF00528">
    <property type="entry name" value="BPD_transp_1"/>
    <property type="match status" value="1"/>
</dbReference>
<keyword evidence="3 8" id="KW-0812">Transmembrane</keyword>
<feature type="transmembrane region" description="Helical" evidence="8">
    <location>
        <begin position="133"/>
        <end position="159"/>
    </location>
</feature>
<dbReference type="InterPro" id="IPR051204">
    <property type="entry name" value="ABC_transp_perm/SBD"/>
</dbReference>
<evidence type="ECO:0000256" key="5">
    <source>
        <dbReference type="ARBA" id="ARBA00023136"/>
    </source>
</evidence>
<evidence type="ECO:0000313" key="11">
    <source>
        <dbReference type="Proteomes" id="UP001595387"/>
    </source>
</evidence>
<dbReference type="Gene3D" id="1.10.3720.10">
    <property type="entry name" value="MetI-like"/>
    <property type="match status" value="1"/>
</dbReference>
<evidence type="ECO:0000256" key="1">
    <source>
        <dbReference type="ARBA" id="ARBA00004141"/>
    </source>
</evidence>
<evidence type="ECO:0000259" key="9">
    <source>
        <dbReference type="PROSITE" id="PS50928"/>
    </source>
</evidence>
<feature type="transmembrane region" description="Helical" evidence="8">
    <location>
        <begin position="54"/>
        <end position="74"/>
    </location>
</feature>
<comment type="caution">
    <text evidence="10">The sequence shown here is derived from an EMBL/GenBank/DDBJ whole genome shotgun (WGS) entry which is preliminary data.</text>
</comment>
<protein>
    <submittedName>
        <fullName evidence="10">ABC transporter permease/substrate-binding protein</fullName>
    </submittedName>
</protein>
<keyword evidence="11" id="KW-1185">Reference proteome</keyword>
<dbReference type="PANTHER" id="PTHR30177">
    <property type="entry name" value="GLYCINE BETAINE/L-PROLINE TRANSPORT SYSTEM PERMEASE PROTEIN PROW"/>
    <property type="match status" value="1"/>
</dbReference>
<dbReference type="SUPFAM" id="SSF161098">
    <property type="entry name" value="MetI-like"/>
    <property type="match status" value="1"/>
</dbReference>
<reference evidence="11" key="1">
    <citation type="journal article" date="2019" name="Int. J. Syst. Evol. Microbiol.">
        <title>The Global Catalogue of Microorganisms (GCM) 10K type strain sequencing project: providing services to taxonomists for standard genome sequencing and annotation.</title>
        <authorList>
            <consortium name="The Broad Institute Genomics Platform"/>
            <consortium name="The Broad Institute Genome Sequencing Center for Infectious Disease"/>
            <person name="Wu L."/>
            <person name="Ma J."/>
        </authorList>
    </citation>
    <scope>NUCLEOTIDE SEQUENCE [LARGE SCALE GENOMIC DNA]</scope>
    <source>
        <strain evidence="11">KCTC 13193</strain>
    </source>
</reference>
<evidence type="ECO:0000256" key="4">
    <source>
        <dbReference type="ARBA" id="ARBA00022989"/>
    </source>
</evidence>
<dbReference type="EMBL" id="JBHRRZ010000001">
    <property type="protein sequence ID" value="MFC2946909.1"/>
    <property type="molecule type" value="Genomic_DNA"/>
</dbReference>
<keyword evidence="2 8" id="KW-0813">Transport</keyword>
<dbReference type="Proteomes" id="UP001595387">
    <property type="component" value="Unassembled WGS sequence"/>
</dbReference>
<dbReference type="Pfam" id="PF04069">
    <property type="entry name" value="OpuAC"/>
    <property type="match status" value="1"/>
</dbReference>